<dbReference type="Proteomes" id="UP000245380">
    <property type="component" value="Unassembled WGS sequence"/>
</dbReference>
<feature type="transmembrane region" description="Helical" evidence="8">
    <location>
        <begin position="212"/>
        <end position="234"/>
    </location>
</feature>
<comment type="caution">
    <text evidence="9">The sequence shown here is derived from an EMBL/GenBank/DDBJ whole genome shotgun (WGS) entry which is preliminary data.</text>
</comment>
<dbReference type="RefSeq" id="WP_109429161.1">
    <property type="nucleotide sequence ID" value="NZ_MPDK01000001.1"/>
</dbReference>
<keyword evidence="4" id="KW-0533">Nickel</keyword>
<gene>
    <name evidence="9" type="ORF">BM613_00260</name>
</gene>
<evidence type="ECO:0000256" key="6">
    <source>
        <dbReference type="ARBA" id="ARBA00022989"/>
    </source>
</evidence>
<dbReference type="AlphaFoldDB" id="A0A2U3DCR7"/>
<dbReference type="InterPro" id="IPR004688">
    <property type="entry name" value="Ni/Co_transpt"/>
</dbReference>
<protein>
    <recommendedName>
        <fullName evidence="8">Nickel/cobalt efflux system</fullName>
    </recommendedName>
</protein>
<feature type="transmembrane region" description="Helical" evidence="8">
    <location>
        <begin position="113"/>
        <end position="136"/>
    </location>
</feature>
<keyword evidence="10" id="KW-1185">Reference proteome</keyword>
<dbReference type="GO" id="GO:0005886">
    <property type="term" value="C:plasma membrane"/>
    <property type="evidence" value="ECO:0007669"/>
    <property type="project" value="UniProtKB-SubCell"/>
</dbReference>
<evidence type="ECO:0000313" key="10">
    <source>
        <dbReference type="Proteomes" id="UP000245380"/>
    </source>
</evidence>
<name>A0A2U3DCR7_SULT2</name>
<dbReference type="Pfam" id="PF03824">
    <property type="entry name" value="NicO"/>
    <property type="match status" value="1"/>
</dbReference>
<evidence type="ECO:0000256" key="8">
    <source>
        <dbReference type="RuleBase" id="RU362101"/>
    </source>
</evidence>
<dbReference type="OrthoDB" id="9776706at2"/>
<feature type="transmembrane region" description="Helical" evidence="8">
    <location>
        <begin position="302"/>
        <end position="325"/>
    </location>
</feature>
<keyword evidence="5 8" id="KW-0812">Transmembrane</keyword>
<feature type="transmembrane region" description="Helical" evidence="8">
    <location>
        <begin position="77"/>
        <end position="101"/>
    </location>
</feature>
<evidence type="ECO:0000313" key="9">
    <source>
        <dbReference type="EMBL" id="PWI59080.1"/>
    </source>
</evidence>
<reference evidence="9 10" key="1">
    <citation type="submission" date="2016-11" db="EMBL/GenBank/DDBJ databases">
        <title>Comparative genomics of Acidibacillus ferroxidans species.</title>
        <authorList>
            <person name="Oliveira G."/>
            <person name="Nunes G."/>
            <person name="Oliveira R."/>
            <person name="Araujo F."/>
            <person name="Salim A."/>
            <person name="Scholte L."/>
            <person name="Morais D."/>
            <person name="Nancucheo I."/>
            <person name="Johnson D.B."/>
            <person name="Grail B."/>
            <person name="Bittencourt J."/>
            <person name="Valadares R."/>
        </authorList>
    </citation>
    <scope>NUCLEOTIDE SEQUENCE [LARGE SCALE GENOMIC DNA]</scope>
    <source>
        <strain evidence="9 10">Y002</strain>
    </source>
</reference>
<feature type="transmembrane region" description="Helical" evidence="8">
    <location>
        <begin position="7"/>
        <end position="28"/>
    </location>
</feature>
<keyword evidence="7 8" id="KW-0472">Membrane</keyword>
<comment type="subcellular location">
    <subcellularLocation>
        <location evidence="8">Cell membrane</location>
        <topology evidence="8">Multi-pass membrane protein</topology>
    </subcellularLocation>
    <subcellularLocation>
        <location evidence="1">Endomembrane system</location>
        <topology evidence="1">Multi-pass membrane protein</topology>
    </subcellularLocation>
</comment>
<feature type="transmembrane region" description="Helical" evidence="8">
    <location>
        <begin position="34"/>
        <end position="56"/>
    </location>
</feature>
<evidence type="ECO:0000256" key="5">
    <source>
        <dbReference type="ARBA" id="ARBA00022692"/>
    </source>
</evidence>
<feature type="transmembrane region" description="Helical" evidence="8">
    <location>
        <begin position="255"/>
        <end position="282"/>
    </location>
</feature>
<evidence type="ECO:0000256" key="1">
    <source>
        <dbReference type="ARBA" id="ARBA00004127"/>
    </source>
</evidence>
<dbReference type="InterPro" id="IPR011541">
    <property type="entry name" value="Ni/Co_transpt_high_affinity"/>
</dbReference>
<evidence type="ECO:0000256" key="7">
    <source>
        <dbReference type="ARBA" id="ARBA00023136"/>
    </source>
</evidence>
<keyword evidence="6 8" id="KW-1133">Transmembrane helix</keyword>
<sequence length="338" mass="37914">MRNRGIFKYGTGVFALHVLGIILLGISVSHHPALLGMALLAYTFGLRHAFDVDHIAFIDNTVRKFLEQKKNPSGIGFYFSLGHSTVVVIMSILTAIAVHWMQQKLPQLQNIGGILGTLISGVFLLLLGFVNLFIWLKLYTLFLQMKHRQHQEQELDELLNSRGLIAKFVRPLMRFITKDWHAYPIGFLFGLGFDTASEVALLAISATAARSALPLTGVLALPIFFASGMSLMDTADGMFMTTAYGWAFSTPLRKIYYNLSVTGLGVLAASLIGVIELAQVLSSEFNFHNRFWIWLQQLDFGTLGYLLVALFLLVWSISFGSWKLLEIEERWNPQSYSE</sequence>
<evidence type="ECO:0000256" key="2">
    <source>
        <dbReference type="ARBA" id="ARBA00010892"/>
    </source>
</evidence>
<dbReference type="PANTHER" id="PTHR31611">
    <property type="entry name" value="HIGH-AFFINITY NICKEL TRANSPORT PROTEIN NIC1"/>
    <property type="match status" value="1"/>
</dbReference>
<evidence type="ECO:0000256" key="3">
    <source>
        <dbReference type="ARBA" id="ARBA00022448"/>
    </source>
</evidence>
<comment type="similarity">
    <text evidence="2 8">Belongs to the NiCoT transporter (TC 2.A.52) family.</text>
</comment>
<dbReference type="NCBIfam" id="TIGR00802">
    <property type="entry name" value="nico"/>
    <property type="match status" value="1"/>
</dbReference>
<accession>A0A2U3DCR7</accession>
<organism evidence="9 10">
    <name type="scientific">Sulfoacidibacillus thermotolerans</name>
    <name type="common">Acidibacillus sulfuroxidans</name>
    <dbReference type="NCBI Taxonomy" id="1765684"/>
    <lineage>
        <taxon>Bacteria</taxon>
        <taxon>Bacillati</taxon>
        <taxon>Bacillota</taxon>
        <taxon>Bacilli</taxon>
        <taxon>Bacillales</taxon>
        <taxon>Alicyclobacillaceae</taxon>
        <taxon>Sulfoacidibacillus</taxon>
    </lineage>
</organism>
<dbReference type="EMBL" id="MPDK01000001">
    <property type="protein sequence ID" value="PWI59080.1"/>
    <property type="molecule type" value="Genomic_DNA"/>
</dbReference>
<dbReference type="PANTHER" id="PTHR31611:SF0">
    <property type="entry name" value="HIGH-AFFINITY NICKEL TRANSPORT PROTEIN NIC1"/>
    <property type="match status" value="1"/>
</dbReference>
<feature type="transmembrane region" description="Helical" evidence="8">
    <location>
        <begin position="180"/>
        <end position="206"/>
    </location>
</feature>
<proteinExistence type="inferred from homology"/>
<keyword evidence="3 8" id="KW-0813">Transport</keyword>
<evidence type="ECO:0000256" key="4">
    <source>
        <dbReference type="ARBA" id="ARBA00022596"/>
    </source>
</evidence>
<dbReference type="GO" id="GO:0015099">
    <property type="term" value="F:nickel cation transmembrane transporter activity"/>
    <property type="evidence" value="ECO:0007669"/>
    <property type="project" value="UniProtKB-UniRule"/>
</dbReference>
<dbReference type="GO" id="GO:0012505">
    <property type="term" value="C:endomembrane system"/>
    <property type="evidence" value="ECO:0007669"/>
    <property type="project" value="UniProtKB-SubCell"/>
</dbReference>